<evidence type="ECO:0000256" key="3">
    <source>
        <dbReference type="ARBA" id="ARBA00023172"/>
    </source>
</evidence>
<feature type="active site" description="O-(5'-phospho-DNA)-serine intermediate" evidence="4 5">
    <location>
        <position position="11"/>
    </location>
</feature>
<reference evidence="8 9" key="1">
    <citation type="submission" date="2016-10" db="EMBL/GenBank/DDBJ databases">
        <authorList>
            <person name="de Groot N.N."/>
        </authorList>
    </citation>
    <scope>NUCLEOTIDE SEQUENCE [LARGE SCALE GENOMIC DNA]</scope>
    <source>
        <strain evidence="8 9">DSM 12130</strain>
    </source>
</reference>
<dbReference type="EMBL" id="FNJI01000059">
    <property type="protein sequence ID" value="SDP80570.1"/>
    <property type="molecule type" value="Genomic_DNA"/>
</dbReference>
<dbReference type="SUPFAM" id="SSF53041">
    <property type="entry name" value="Resolvase-like"/>
    <property type="match status" value="1"/>
</dbReference>
<sequence length="529" mass="60771">MEKVYGYVRVSTQKQGDGVSLIEQKSAIEDFAKKNNLTIIHWFEEKVTAAKEGRPAFNEMMALLTREKAEGACFHKIDRSSRNYGDWNRINILADAGINFYSVSDGINLSDESSRLPADILAAMSTHYIRNLRKEVLKGFYGRLKQGFYPLPAPIGYKDMGGGKTKEIDLVYGPLVRKTFELYCTGKYGIISLTEEMNKRGLRGRKGGKVTKTGIANILRNPFYIGMMKIKRTDEVFAGSHKPIVSKVLFNKTQQILDGRTHKRVIKHDFHFKRMLKCAHCKYSIIGERQKGHIYYRCHTKGCPTKTIRQEIIENVLRQFSADIALTGSQLDEIREIAQKSLEKGNDFRNKTITELKFKKTVLDDKLDKLTDAVIDGLIDRDIYLRKKEKIIFEQVELQSKIEQLNEKQEVEDHHVDKFLELLKTACIKENQLELADLSHMVNFATSNLFLNGKYIEIKTYSPFTEVLRNKKSTYCPPCRDRPRTAVANDTEDGTWVRYRIDIKKQKTPKGTIDLEEIAKSLIRSMATL</sequence>
<evidence type="ECO:0000259" key="7">
    <source>
        <dbReference type="PROSITE" id="PS51737"/>
    </source>
</evidence>
<dbReference type="OrthoDB" id="9797501at2"/>
<keyword evidence="9" id="KW-1185">Reference proteome</keyword>
<evidence type="ECO:0000256" key="2">
    <source>
        <dbReference type="ARBA" id="ARBA00023125"/>
    </source>
</evidence>
<gene>
    <name evidence="8" type="ORF">SAMN05660330_04182</name>
</gene>
<dbReference type="InterPro" id="IPR006118">
    <property type="entry name" value="Recombinase_CS"/>
</dbReference>
<keyword evidence="1" id="KW-0229">DNA integration</keyword>
<evidence type="ECO:0000256" key="1">
    <source>
        <dbReference type="ARBA" id="ARBA00022908"/>
    </source>
</evidence>
<dbReference type="PROSITE" id="PS51737">
    <property type="entry name" value="RECOMBINASE_DNA_BIND"/>
    <property type="match status" value="1"/>
</dbReference>
<protein>
    <submittedName>
        <fullName evidence="8">Site-specific DNA recombinase</fullName>
    </submittedName>
</protein>
<feature type="domain" description="Resolvase/invertase-type recombinase catalytic" evidence="6">
    <location>
        <begin position="3"/>
        <end position="147"/>
    </location>
</feature>
<dbReference type="GO" id="GO:0000150">
    <property type="term" value="F:DNA strand exchange activity"/>
    <property type="evidence" value="ECO:0007669"/>
    <property type="project" value="InterPro"/>
</dbReference>
<name>A0A1H0VQ46_9BACT</name>
<evidence type="ECO:0000256" key="5">
    <source>
        <dbReference type="PROSITE-ProRule" id="PRU10137"/>
    </source>
</evidence>
<dbReference type="AlphaFoldDB" id="A0A1H0VQ46"/>
<dbReference type="InterPro" id="IPR050639">
    <property type="entry name" value="SSR_resolvase"/>
</dbReference>
<keyword evidence="3" id="KW-0233">DNA recombination</keyword>
<accession>A0A1H0VQ46</accession>
<dbReference type="Proteomes" id="UP000199073">
    <property type="component" value="Unassembled WGS sequence"/>
</dbReference>
<dbReference type="Pfam" id="PF00239">
    <property type="entry name" value="Resolvase"/>
    <property type="match status" value="1"/>
</dbReference>
<dbReference type="InterPro" id="IPR038109">
    <property type="entry name" value="DNA_bind_recomb_sf"/>
</dbReference>
<dbReference type="CDD" id="cd00338">
    <property type="entry name" value="Ser_Recombinase"/>
    <property type="match status" value="1"/>
</dbReference>
<dbReference type="InterPro" id="IPR006119">
    <property type="entry name" value="Resolv_N"/>
</dbReference>
<dbReference type="PANTHER" id="PTHR30461:SF23">
    <property type="entry name" value="DNA RECOMBINASE-RELATED"/>
    <property type="match status" value="1"/>
</dbReference>
<dbReference type="PANTHER" id="PTHR30461">
    <property type="entry name" value="DNA-INVERTASE FROM LAMBDOID PROPHAGE"/>
    <property type="match status" value="1"/>
</dbReference>
<dbReference type="GO" id="GO:0015074">
    <property type="term" value="P:DNA integration"/>
    <property type="evidence" value="ECO:0007669"/>
    <property type="project" value="UniProtKB-KW"/>
</dbReference>
<dbReference type="PROSITE" id="PS51736">
    <property type="entry name" value="RECOMBINASES_3"/>
    <property type="match status" value="1"/>
</dbReference>
<evidence type="ECO:0000259" key="6">
    <source>
        <dbReference type="PROSITE" id="PS51736"/>
    </source>
</evidence>
<dbReference type="PROSITE" id="PS00397">
    <property type="entry name" value="RECOMBINASES_1"/>
    <property type="match status" value="1"/>
</dbReference>
<dbReference type="InterPro" id="IPR036162">
    <property type="entry name" value="Resolvase-like_N_sf"/>
</dbReference>
<dbReference type="STRING" id="91360.SAMN05660330_04182"/>
<dbReference type="SMART" id="SM00857">
    <property type="entry name" value="Resolvase"/>
    <property type="match status" value="1"/>
</dbReference>
<dbReference type="Pfam" id="PF13408">
    <property type="entry name" value="Zn_ribbon_recom"/>
    <property type="match status" value="1"/>
</dbReference>
<dbReference type="Gene3D" id="3.40.50.1390">
    <property type="entry name" value="Resolvase, N-terminal catalytic domain"/>
    <property type="match status" value="1"/>
</dbReference>
<dbReference type="Pfam" id="PF07508">
    <property type="entry name" value="Recombinase"/>
    <property type="match status" value="1"/>
</dbReference>
<proteinExistence type="predicted"/>
<dbReference type="RefSeq" id="WP_092226043.1">
    <property type="nucleotide sequence ID" value="NZ_FNJI01000059.1"/>
</dbReference>
<dbReference type="Gene3D" id="3.90.1750.20">
    <property type="entry name" value="Putative Large Serine Recombinase, Chain B, Domain 2"/>
    <property type="match status" value="1"/>
</dbReference>
<keyword evidence="2" id="KW-0238">DNA-binding</keyword>
<evidence type="ECO:0000313" key="8">
    <source>
        <dbReference type="EMBL" id="SDP80570.1"/>
    </source>
</evidence>
<organism evidence="8 9">
    <name type="scientific">Desulforhopalus singaporensis</name>
    <dbReference type="NCBI Taxonomy" id="91360"/>
    <lineage>
        <taxon>Bacteria</taxon>
        <taxon>Pseudomonadati</taxon>
        <taxon>Thermodesulfobacteriota</taxon>
        <taxon>Desulfobulbia</taxon>
        <taxon>Desulfobulbales</taxon>
        <taxon>Desulfocapsaceae</taxon>
        <taxon>Desulforhopalus</taxon>
    </lineage>
</organism>
<dbReference type="InterPro" id="IPR025827">
    <property type="entry name" value="Zn_ribbon_recom_dom"/>
</dbReference>
<feature type="domain" description="Recombinase" evidence="7">
    <location>
        <begin position="154"/>
        <end position="263"/>
    </location>
</feature>
<evidence type="ECO:0000256" key="4">
    <source>
        <dbReference type="PIRSR" id="PIRSR606118-50"/>
    </source>
</evidence>
<evidence type="ECO:0000313" key="9">
    <source>
        <dbReference type="Proteomes" id="UP000199073"/>
    </source>
</evidence>
<dbReference type="GO" id="GO:0003677">
    <property type="term" value="F:DNA binding"/>
    <property type="evidence" value="ECO:0007669"/>
    <property type="project" value="UniProtKB-KW"/>
</dbReference>
<dbReference type="InterPro" id="IPR011109">
    <property type="entry name" value="DNA_bind_recombinase_dom"/>
</dbReference>